<evidence type="ECO:0000313" key="2">
    <source>
        <dbReference type="EMBL" id="PJB88266.1"/>
    </source>
</evidence>
<dbReference type="Gene3D" id="3.90.950.10">
    <property type="match status" value="1"/>
</dbReference>
<dbReference type="InterPro" id="IPR029001">
    <property type="entry name" value="ITPase-like_fam"/>
</dbReference>
<dbReference type="GO" id="GO:0009143">
    <property type="term" value="P:nucleoside triphosphate catabolic process"/>
    <property type="evidence" value="ECO:0007669"/>
    <property type="project" value="InterPro"/>
</dbReference>
<name>A0A2M8DD41_9BACT</name>
<keyword evidence="1" id="KW-0378">Hydrolase</keyword>
<dbReference type="EMBL" id="PFTH01000101">
    <property type="protein sequence ID" value="PJB88266.1"/>
    <property type="molecule type" value="Genomic_DNA"/>
</dbReference>
<proteinExistence type="predicted"/>
<reference evidence="3" key="1">
    <citation type="submission" date="2017-09" db="EMBL/GenBank/DDBJ databases">
        <title>Depth-based differentiation of microbial function through sediment-hosted aquifers and enrichment of novel symbionts in the deep terrestrial subsurface.</title>
        <authorList>
            <person name="Probst A.J."/>
            <person name="Ladd B."/>
            <person name="Jarett J.K."/>
            <person name="Geller-Mcgrath D.E."/>
            <person name="Sieber C.M.K."/>
            <person name="Emerson J.B."/>
            <person name="Anantharaman K."/>
            <person name="Thomas B.C."/>
            <person name="Malmstrom R."/>
            <person name="Stieglmeier M."/>
            <person name="Klingl A."/>
            <person name="Woyke T."/>
            <person name="Ryan C.M."/>
            <person name="Banfield J.F."/>
        </authorList>
    </citation>
    <scope>NUCLEOTIDE SEQUENCE [LARGE SCALE GENOMIC DNA]</scope>
</reference>
<dbReference type="Proteomes" id="UP000229706">
    <property type="component" value="Unassembled WGS sequence"/>
</dbReference>
<dbReference type="Pfam" id="PF01725">
    <property type="entry name" value="Ham1p_like"/>
    <property type="match status" value="1"/>
</dbReference>
<gene>
    <name evidence="2" type="ORF">CO083_02640</name>
</gene>
<dbReference type="SUPFAM" id="SSF52972">
    <property type="entry name" value="ITPase-like"/>
    <property type="match status" value="1"/>
</dbReference>
<comment type="caution">
    <text evidence="2">The sequence shown here is derived from an EMBL/GenBank/DDBJ whole genome shotgun (WGS) entry which is preliminary data.</text>
</comment>
<feature type="non-terminal residue" evidence="2">
    <location>
        <position position="165"/>
    </location>
</feature>
<protein>
    <submittedName>
        <fullName evidence="2">Non-canonical purine NTP pyrophosphatase</fullName>
    </submittedName>
</protein>
<dbReference type="CDD" id="cd00515">
    <property type="entry name" value="HAM1"/>
    <property type="match status" value="1"/>
</dbReference>
<dbReference type="GO" id="GO:0047429">
    <property type="term" value="F:nucleoside triphosphate diphosphatase activity"/>
    <property type="evidence" value="ECO:0007669"/>
    <property type="project" value="InterPro"/>
</dbReference>
<dbReference type="AlphaFoldDB" id="A0A2M8DD41"/>
<dbReference type="InterPro" id="IPR002637">
    <property type="entry name" value="RdgB/HAM1"/>
</dbReference>
<evidence type="ECO:0000313" key="3">
    <source>
        <dbReference type="Proteomes" id="UP000229706"/>
    </source>
</evidence>
<sequence length="165" mass="18652">MKQILLATTNKAKLEELMLGVKPLINLGIKIVTLKDLKISQEPEETGATFEENSKLKAQFYGNLTGLPTIADDGGLLIPYLNNEPGVKSSRWLGREATDQELIDYTLLRLQKTKNTDRIAYLQTCLCFFSPKDEQLIFETEKIKGQIAQKSSDRPTHGYPYRALF</sequence>
<organism evidence="2 3">
    <name type="scientific">Candidatus Roizmanbacteria bacterium CG_4_9_14_0_8_um_filter_34_12</name>
    <dbReference type="NCBI Taxonomy" id="1974840"/>
    <lineage>
        <taxon>Bacteria</taxon>
        <taxon>Candidatus Roizmaniibacteriota</taxon>
    </lineage>
</organism>
<evidence type="ECO:0000256" key="1">
    <source>
        <dbReference type="ARBA" id="ARBA00022801"/>
    </source>
</evidence>
<accession>A0A2M8DD41</accession>